<accession>J9D1B9</accession>
<reference evidence="2 3" key="1">
    <citation type="submission" date="2011-08" db="EMBL/GenBank/DDBJ databases">
        <authorList>
            <person name="Liu Z.J."/>
            <person name="Shi F.L."/>
            <person name="Lu J.Q."/>
            <person name="Li M."/>
            <person name="Wang Z.L."/>
        </authorList>
    </citation>
    <scope>NUCLEOTIDE SEQUENCE [LARGE SCALE GENOMIC DNA]</scope>
    <source>
        <strain evidence="2 3">USNM 41457</strain>
    </source>
</reference>
<dbReference type="VEuPathDB" id="MicrosporidiaDB:EDEG_00462"/>
<feature type="transmembrane region" description="Helical" evidence="1">
    <location>
        <begin position="93"/>
        <end position="113"/>
    </location>
</feature>
<dbReference type="EMBL" id="AFBI03000005">
    <property type="protein sequence ID" value="EJW01374.1"/>
    <property type="molecule type" value="Genomic_DNA"/>
</dbReference>
<feature type="transmembrane region" description="Helical" evidence="1">
    <location>
        <begin position="20"/>
        <end position="41"/>
    </location>
</feature>
<evidence type="ECO:0000313" key="2">
    <source>
        <dbReference type="EMBL" id="EJW01374.1"/>
    </source>
</evidence>
<feature type="transmembrane region" description="Helical" evidence="1">
    <location>
        <begin position="53"/>
        <end position="72"/>
    </location>
</feature>
<keyword evidence="1" id="KW-0472">Membrane</keyword>
<keyword evidence="3" id="KW-1185">Reference proteome</keyword>
<dbReference type="InParanoid" id="J9D1B9"/>
<keyword evidence="1" id="KW-0812">Transmembrane</keyword>
<organism evidence="2 3">
    <name type="scientific">Edhazardia aedis (strain USNM 41457)</name>
    <name type="common">Microsporidian parasite</name>
    <dbReference type="NCBI Taxonomy" id="1003232"/>
    <lineage>
        <taxon>Eukaryota</taxon>
        <taxon>Fungi</taxon>
        <taxon>Fungi incertae sedis</taxon>
        <taxon>Microsporidia</taxon>
        <taxon>Edhazardia</taxon>
    </lineage>
</organism>
<dbReference type="HOGENOM" id="CLU_2108982_0_0_1"/>
<gene>
    <name evidence="2" type="ORF">EDEG_00462</name>
</gene>
<dbReference type="AlphaFoldDB" id="J9D1B9"/>
<comment type="caution">
    <text evidence="2">The sequence shown here is derived from an EMBL/GenBank/DDBJ whole genome shotgun (WGS) entry which is preliminary data.</text>
</comment>
<protein>
    <submittedName>
        <fullName evidence="2">Uncharacterized protein</fullName>
    </submittedName>
</protein>
<evidence type="ECO:0000313" key="3">
    <source>
        <dbReference type="Proteomes" id="UP000003163"/>
    </source>
</evidence>
<sequence>MRQLNIKPQNRSNFFYKNHLLINISIVLCNIWSINLGVLSPKNYKDNESHTKVNTAFTFVFMLSEFCLLRIIKNLCKFIVNIIVVYGSNKTNICYYMTFPFFIYHLHIFFYKISD</sequence>
<keyword evidence="1" id="KW-1133">Transmembrane helix</keyword>
<proteinExistence type="predicted"/>
<name>J9D1B9_EDHAE</name>
<reference evidence="3" key="2">
    <citation type="submission" date="2015-07" db="EMBL/GenBank/DDBJ databases">
        <title>Contrasting host-pathogen interactions and genome evolution in two generalist and specialist microsporidian pathogens of mosquitoes.</title>
        <authorList>
            <consortium name="The Broad Institute Genomics Platform"/>
            <consortium name="The Broad Institute Genome Sequencing Center for Infectious Disease"/>
            <person name="Cuomo C.A."/>
            <person name="Sanscrainte N.D."/>
            <person name="Goldberg J.M."/>
            <person name="Heiman D."/>
            <person name="Young S."/>
            <person name="Zeng Q."/>
            <person name="Becnel J.J."/>
            <person name="Birren B.W."/>
        </authorList>
    </citation>
    <scope>NUCLEOTIDE SEQUENCE [LARGE SCALE GENOMIC DNA]</scope>
    <source>
        <strain evidence="3">USNM 41457</strain>
    </source>
</reference>
<evidence type="ECO:0000256" key="1">
    <source>
        <dbReference type="SAM" id="Phobius"/>
    </source>
</evidence>
<dbReference type="Proteomes" id="UP000003163">
    <property type="component" value="Unassembled WGS sequence"/>
</dbReference>